<comment type="function">
    <text evidence="17">Catalyzes the dehydration of the S-form of NAD(P)HX at the expense of ADP, which is converted to AMP. Together with NAD(P)HX epimerase, which catalyzes the epimerization of the S- and R-forms, the enzyme allows the repair of both epimers of NAD(P)HX, a damaged form of NAD(P)H that is a result of enzymatic or heat-dependent hydration.</text>
</comment>
<dbReference type="GO" id="GO:0046496">
    <property type="term" value="P:nicotinamide nucleotide metabolic process"/>
    <property type="evidence" value="ECO:0007669"/>
    <property type="project" value="UniProtKB-UniRule"/>
</dbReference>
<evidence type="ECO:0000256" key="19">
    <source>
        <dbReference type="PIRNR" id="PIRNR017184"/>
    </source>
</evidence>
<evidence type="ECO:0000313" key="23">
    <source>
        <dbReference type="Proteomes" id="UP000325755"/>
    </source>
</evidence>
<keyword evidence="10 17" id="KW-0520">NAD</keyword>
<evidence type="ECO:0000256" key="15">
    <source>
        <dbReference type="ARBA" id="ARBA00048238"/>
    </source>
</evidence>
<dbReference type="HAMAP" id="MF_01965">
    <property type="entry name" value="NADHX_dehydratase"/>
    <property type="match status" value="1"/>
</dbReference>
<proteinExistence type="inferred from homology"/>
<dbReference type="GO" id="GO:0005524">
    <property type="term" value="F:ATP binding"/>
    <property type="evidence" value="ECO:0007669"/>
    <property type="project" value="UniProtKB-UniRule"/>
</dbReference>
<dbReference type="KEGG" id="mmob:F6R98_05490"/>
<dbReference type="EMBL" id="CP044205">
    <property type="protein sequence ID" value="QFY42151.1"/>
    <property type="molecule type" value="Genomic_DNA"/>
</dbReference>
<evidence type="ECO:0000259" key="21">
    <source>
        <dbReference type="PROSITE" id="PS51385"/>
    </source>
</evidence>
<dbReference type="GO" id="GO:0046872">
    <property type="term" value="F:metal ion binding"/>
    <property type="evidence" value="ECO:0007669"/>
    <property type="project" value="UniProtKB-UniRule"/>
</dbReference>
<dbReference type="NCBIfam" id="TIGR00197">
    <property type="entry name" value="yjeF_nterm"/>
    <property type="match status" value="1"/>
</dbReference>
<evidence type="ECO:0000256" key="2">
    <source>
        <dbReference type="ARBA" id="ARBA00000909"/>
    </source>
</evidence>
<dbReference type="InterPro" id="IPR004443">
    <property type="entry name" value="YjeF_N_dom"/>
</dbReference>
<dbReference type="NCBIfam" id="TIGR00196">
    <property type="entry name" value="yjeF_cterm"/>
    <property type="match status" value="1"/>
</dbReference>
<dbReference type="InterPro" id="IPR030677">
    <property type="entry name" value="Nnr"/>
</dbReference>
<feature type="binding site" evidence="18">
    <location>
        <position position="167"/>
    </location>
    <ligand>
        <name>K(+)</name>
        <dbReference type="ChEBI" id="CHEBI:29103"/>
    </ligand>
</feature>
<dbReference type="PANTHER" id="PTHR12592:SF0">
    <property type="entry name" value="ATP-DEPENDENT (S)-NAD(P)H-HYDRATE DEHYDRATASE"/>
    <property type="match status" value="1"/>
</dbReference>
<evidence type="ECO:0000256" key="12">
    <source>
        <dbReference type="ARBA" id="ARBA00023239"/>
    </source>
</evidence>
<dbReference type="Proteomes" id="UP000325755">
    <property type="component" value="Chromosome"/>
</dbReference>
<feature type="binding site" evidence="17">
    <location>
        <begin position="409"/>
        <end position="413"/>
    </location>
    <ligand>
        <name>AMP</name>
        <dbReference type="ChEBI" id="CHEBI:456215"/>
    </ligand>
</feature>
<sequence>MTLFDPSCIPSNLYRAAQVAAMDRHAIATLPVAGFELMTRAARAAYSVLRERWPALRTLSVVCGPGNNGGDGYLLALKAFEQGLDVRVYPAGYAAQLGGDALRAYRSYVDAGGAVLDFIPEGFEGAEVLVDALFGSGLNRDIEGHGADIVQAVNRFRGKVFALDIPSGLNADTGAIRGIAVKAGVTLTFVAAKQGLFTAEGPELCGDIYLDNLDLPLSIPASQPVSAELLPRRLKPFSGPRARNAHKGHFGHVLVVGGAPGFSGAARMAAEAAARVGAGLVSVATHPDHAAVLGIGRPELMCHAVACAAGLHDLLQAATVIVAGPGLGRSGWAEELFQAAIGSGQPLIIDADALNLLARTPSRSDRWVLTPHPGEAARLLATDTRTIQQDRFAAVDLLQRRYGGVVVLKGAGSLVQGEGGRPAVNANGNPGMSGGGMGDVLSGVIAGLLAQRLDPLEAARAGVCLHGHAGDCAAAESGERGLLASDLFAYLRAGVNG</sequence>
<comment type="subunit">
    <text evidence="17">Homotetramer.</text>
</comment>
<keyword evidence="6 17" id="KW-0547">Nucleotide-binding</keyword>
<dbReference type="GO" id="GO:0052855">
    <property type="term" value="F:ADP-dependent NAD(P)H-hydrate dehydratase activity"/>
    <property type="evidence" value="ECO:0007669"/>
    <property type="project" value="UniProtKB-UniRule"/>
</dbReference>
<evidence type="ECO:0000256" key="17">
    <source>
        <dbReference type="HAMAP-Rule" id="MF_01965"/>
    </source>
</evidence>
<evidence type="ECO:0000256" key="16">
    <source>
        <dbReference type="ARBA" id="ARBA00049209"/>
    </source>
</evidence>
<feature type="binding site" evidence="17">
    <location>
        <position position="265"/>
    </location>
    <ligand>
        <name>(6S)-NADPHX</name>
        <dbReference type="ChEBI" id="CHEBI:64076"/>
    </ligand>
</feature>
<keyword evidence="8 17" id="KW-0521">NADP</keyword>
<evidence type="ECO:0000256" key="6">
    <source>
        <dbReference type="ARBA" id="ARBA00022741"/>
    </source>
</evidence>
<evidence type="ECO:0000256" key="4">
    <source>
        <dbReference type="ARBA" id="ARBA00009524"/>
    </source>
</evidence>
<dbReference type="CDD" id="cd01171">
    <property type="entry name" value="YXKO-related"/>
    <property type="match status" value="1"/>
</dbReference>
<keyword evidence="13" id="KW-0511">Multifunctional enzyme</keyword>
<dbReference type="PIRSF" id="PIRSF017184">
    <property type="entry name" value="Nnr"/>
    <property type="match status" value="1"/>
</dbReference>
<comment type="catalytic activity">
    <reaction evidence="16 17 19">
        <text>(6S)-NADPHX + ADP = AMP + phosphate + NADPH + H(+)</text>
        <dbReference type="Rhea" id="RHEA:32235"/>
        <dbReference type="ChEBI" id="CHEBI:15378"/>
        <dbReference type="ChEBI" id="CHEBI:43474"/>
        <dbReference type="ChEBI" id="CHEBI:57783"/>
        <dbReference type="ChEBI" id="CHEBI:64076"/>
        <dbReference type="ChEBI" id="CHEBI:456215"/>
        <dbReference type="ChEBI" id="CHEBI:456216"/>
        <dbReference type="EC" id="4.2.1.136"/>
    </reaction>
</comment>
<comment type="catalytic activity">
    <reaction evidence="15 17 19">
        <text>(6S)-NADHX + ADP = AMP + phosphate + NADH + H(+)</text>
        <dbReference type="Rhea" id="RHEA:32223"/>
        <dbReference type="ChEBI" id="CHEBI:15378"/>
        <dbReference type="ChEBI" id="CHEBI:43474"/>
        <dbReference type="ChEBI" id="CHEBI:57945"/>
        <dbReference type="ChEBI" id="CHEBI:64074"/>
        <dbReference type="ChEBI" id="CHEBI:456215"/>
        <dbReference type="ChEBI" id="CHEBI:456216"/>
        <dbReference type="EC" id="4.2.1.136"/>
    </reaction>
</comment>
<keyword evidence="23" id="KW-1185">Reference proteome</keyword>
<feature type="binding site" evidence="18">
    <location>
        <begin position="67"/>
        <end position="71"/>
    </location>
    <ligand>
        <name>(6S)-NADPHX</name>
        <dbReference type="ChEBI" id="CHEBI:64076"/>
    </ligand>
</feature>
<dbReference type="InterPro" id="IPR017953">
    <property type="entry name" value="Carbohydrate_kinase_pred_CS"/>
</dbReference>
<feature type="domain" description="YjeF C-terminal" evidence="20">
    <location>
        <begin position="230"/>
        <end position="497"/>
    </location>
</feature>
<feature type="binding site" evidence="18">
    <location>
        <begin position="135"/>
        <end position="141"/>
    </location>
    <ligand>
        <name>(6S)-NADPHX</name>
        <dbReference type="ChEBI" id="CHEBI:64076"/>
    </ligand>
</feature>
<evidence type="ECO:0000256" key="3">
    <source>
        <dbReference type="ARBA" id="ARBA00006001"/>
    </source>
</evidence>
<keyword evidence="9 18" id="KW-0630">Potassium</keyword>
<dbReference type="RefSeq" id="WP_153248133.1">
    <property type="nucleotide sequence ID" value="NZ_CP044205.1"/>
</dbReference>
<evidence type="ECO:0000256" key="8">
    <source>
        <dbReference type="ARBA" id="ARBA00022857"/>
    </source>
</evidence>
<evidence type="ECO:0000256" key="14">
    <source>
        <dbReference type="ARBA" id="ARBA00025153"/>
    </source>
</evidence>
<feature type="binding site" evidence="18">
    <location>
        <position position="164"/>
    </location>
    <ligand>
        <name>(6S)-NADPHX</name>
        <dbReference type="ChEBI" id="CHEBI:64076"/>
    </ligand>
</feature>
<comment type="caution">
    <text evidence="18">Lacks conserved residue(s) required for the propagation of feature annotation.</text>
</comment>
<feature type="binding site" evidence="17">
    <location>
        <position position="372"/>
    </location>
    <ligand>
        <name>(6S)-NADPHX</name>
        <dbReference type="ChEBI" id="CHEBI:64076"/>
    </ligand>
</feature>
<dbReference type="Pfam" id="PF03853">
    <property type="entry name" value="YjeF_N"/>
    <property type="match status" value="1"/>
</dbReference>
<dbReference type="PROSITE" id="PS51383">
    <property type="entry name" value="YJEF_C_3"/>
    <property type="match status" value="1"/>
</dbReference>
<gene>
    <name evidence="18" type="primary">nnrE</name>
    <name evidence="17" type="synonym">nnrD</name>
    <name evidence="22" type="ORF">F6R98_05490</name>
</gene>
<dbReference type="InParanoid" id="A0A5Q0BIX3"/>
<feature type="binding site" evidence="17">
    <location>
        <position position="326"/>
    </location>
    <ligand>
        <name>(6S)-NADPHX</name>
        <dbReference type="ChEBI" id="CHEBI:64076"/>
    </ligand>
</feature>
<evidence type="ECO:0000313" key="22">
    <source>
        <dbReference type="EMBL" id="QFY42151.1"/>
    </source>
</evidence>
<dbReference type="InterPro" id="IPR029056">
    <property type="entry name" value="Ribokinase-like"/>
</dbReference>
<evidence type="ECO:0000256" key="1">
    <source>
        <dbReference type="ARBA" id="ARBA00000013"/>
    </source>
</evidence>
<keyword evidence="12 17" id="KW-0456">Lyase</keyword>
<comment type="cofactor">
    <cofactor evidence="18 19">
        <name>K(+)</name>
        <dbReference type="ChEBI" id="CHEBI:29103"/>
    </cofactor>
    <text evidence="18 19">Binds 1 potassium ion per subunit.</text>
</comment>
<dbReference type="HAMAP" id="MF_01966">
    <property type="entry name" value="NADHX_epimerase"/>
    <property type="match status" value="1"/>
</dbReference>
<feature type="binding site" evidence="17">
    <location>
        <position position="438"/>
    </location>
    <ligand>
        <name>AMP</name>
        <dbReference type="ChEBI" id="CHEBI:456215"/>
    </ligand>
</feature>
<dbReference type="Gene3D" id="3.40.50.10260">
    <property type="entry name" value="YjeF N-terminal domain"/>
    <property type="match status" value="1"/>
</dbReference>
<name>A0A5Q0BIX3_9GAMM</name>
<dbReference type="AlphaFoldDB" id="A0A5Q0BIX3"/>
<keyword evidence="11 18" id="KW-0413">Isomerase</keyword>
<comment type="catalytic activity">
    <reaction evidence="1 18 19">
        <text>(6R)-NADHX = (6S)-NADHX</text>
        <dbReference type="Rhea" id="RHEA:32215"/>
        <dbReference type="ChEBI" id="CHEBI:64074"/>
        <dbReference type="ChEBI" id="CHEBI:64075"/>
        <dbReference type="EC" id="5.1.99.6"/>
    </reaction>
</comment>
<dbReference type="EC" id="5.1.99.6" evidence="19"/>
<keyword evidence="5 18" id="KW-0479">Metal-binding</keyword>
<comment type="cofactor">
    <cofactor evidence="17">
        <name>Mg(2+)</name>
        <dbReference type="ChEBI" id="CHEBI:18420"/>
    </cofactor>
</comment>
<dbReference type="EC" id="4.2.1.136" evidence="19"/>
<evidence type="ECO:0000259" key="20">
    <source>
        <dbReference type="PROSITE" id="PS51383"/>
    </source>
</evidence>
<evidence type="ECO:0000256" key="18">
    <source>
        <dbReference type="HAMAP-Rule" id="MF_01966"/>
    </source>
</evidence>
<evidence type="ECO:0000256" key="10">
    <source>
        <dbReference type="ARBA" id="ARBA00023027"/>
    </source>
</evidence>
<dbReference type="SUPFAM" id="SSF53613">
    <property type="entry name" value="Ribokinase-like"/>
    <property type="match status" value="1"/>
</dbReference>
<comment type="similarity">
    <text evidence="17">Belongs to the NnrD/CARKD family.</text>
</comment>
<evidence type="ECO:0000256" key="5">
    <source>
        <dbReference type="ARBA" id="ARBA00022723"/>
    </source>
</evidence>
<dbReference type="Gene3D" id="3.40.1190.20">
    <property type="match status" value="1"/>
</dbReference>
<evidence type="ECO:0000256" key="9">
    <source>
        <dbReference type="ARBA" id="ARBA00022958"/>
    </source>
</evidence>
<feature type="binding site" evidence="18">
    <location>
        <position position="68"/>
    </location>
    <ligand>
        <name>K(+)</name>
        <dbReference type="ChEBI" id="CHEBI:29103"/>
    </ligand>
</feature>
<organism evidence="22 23">
    <name type="scientific">Candidatus Methylospira mobilis</name>
    <dbReference type="NCBI Taxonomy" id="1808979"/>
    <lineage>
        <taxon>Bacteria</taxon>
        <taxon>Pseudomonadati</taxon>
        <taxon>Pseudomonadota</taxon>
        <taxon>Gammaproteobacteria</taxon>
        <taxon>Methylococcales</taxon>
        <taxon>Methylococcaceae</taxon>
        <taxon>Candidatus Methylospira</taxon>
    </lineage>
</organism>
<accession>A0A5Q0BIX3</accession>
<evidence type="ECO:0000256" key="7">
    <source>
        <dbReference type="ARBA" id="ARBA00022840"/>
    </source>
</evidence>
<dbReference type="InterPro" id="IPR000631">
    <property type="entry name" value="CARKD"/>
</dbReference>
<dbReference type="PROSITE" id="PS01050">
    <property type="entry name" value="YJEF_C_2"/>
    <property type="match status" value="1"/>
</dbReference>
<feature type="binding site" evidence="17">
    <location>
        <position position="439"/>
    </location>
    <ligand>
        <name>(6S)-NADPHX</name>
        <dbReference type="ChEBI" id="CHEBI:64076"/>
    </ligand>
</feature>
<dbReference type="GO" id="GO:0110051">
    <property type="term" value="P:metabolite repair"/>
    <property type="evidence" value="ECO:0007669"/>
    <property type="project" value="TreeGrafter"/>
</dbReference>
<comment type="similarity">
    <text evidence="18">Belongs to the NnrE/AIBP family.</text>
</comment>
<dbReference type="SUPFAM" id="SSF64153">
    <property type="entry name" value="YjeF N-terminal domain-like"/>
    <property type="match status" value="1"/>
</dbReference>
<evidence type="ECO:0000256" key="11">
    <source>
        <dbReference type="ARBA" id="ARBA00023235"/>
    </source>
</evidence>
<dbReference type="PANTHER" id="PTHR12592">
    <property type="entry name" value="ATP-DEPENDENT (S)-NAD(P)H-HYDRATE DEHYDRATASE FAMILY MEMBER"/>
    <property type="match status" value="1"/>
</dbReference>
<keyword evidence="7 17" id="KW-0067">ATP-binding</keyword>
<dbReference type="FunCoup" id="A0A5Q0BIX3">
    <property type="interactions" value="302"/>
</dbReference>
<comment type="similarity">
    <text evidence="3 19">In the N-terminal section; belongs to the NnrE/AIBP family.</text>
</comment>
<dbReference type="OrthoDB" id="9806925at2"/>
<comment type="function">
    <text evidence="18">Catalyzes the epimerization of the S- and R-forms of NAD(P)HX, a damaged form of NAD(P)H that is a result of enzymatic or heat-dependent hydration. This is a prerequisite for the S-specific NAD(P)H-hydrate dehydratase to allow the repair of both epimers of NAD(P)HX.</text>
</comment>
<comment type="catalytic activity">
    <reaction evidence="2 18 19">
        <text>(6R)-NADPHX = (6S)-NADPHX</text>
        <dbReference type="Rhea" id="RHEA:32227"/>
        <dbReference type="ChEBI" id="CHEBI:64076"/>
        <dbReference type="ChEBI" id="CHEBI:64077"/>
        <dbReference type="EC" id="5.1.99.6"/>
    </reaction>
</comment>
<feature type="domain" description="YjeF N-terminal" evidence="21">
    <location>
        <begin position="19"/>
        <end position="221"/>
    </location>
</feature>
<dbReference type="GO" id="GO:0052856">
    <property type="term" value="F:NAD(P)HX epimerase activity"/>
    <property type="evidence" value="ECO:0007669"/>
    <property type="project" value="UniProtKB-UniRule"/>
</dbReference>
<dbReference type="PROSITE" id="PS51385">
    <property type="entry name" value="YJEF_N"/>
    <property type="match status" value="1"/>
</dbReference>
<dbReference type="InterPro" id="IPR036652">
    <property type="entry name" value="YjeF_N_dom_sf"/>
</dbReference>
<feature type="binding site" evidence="18">
    <location>
        <position position="131"/>
    </location>
    <ligand>
        <name>K(+)</name>
        <dbReference type="ChEBI" id="CHEBI:29103"/>
    </ligand>
</feature>
<comment type="function">
    <text evidence="14 19">Bifunctional enzyme that catalyzes the epimerization of the S- and R-forms of NAD(P)HX and the dehydration of the S-form of NAD(P)HX at the expense of ADP, which is converted to AMP. This allows the repair of both epimers of NAD(P)HX, a damaged form of NAD(P)H that is a result of enzymatic or heat-dependent hydration.</text>
</comment>
<comment type="similarity">
    <text evidence="4 19">In the C-terminal section; belongs to the NnrD/CARKD family.</text>
</comment>
<protein>
    <recommendedName>
        <fullName evidence="19">Bifunctional NAD(P)H-hydrate repair enzyme</fullName>
    </recommendedName>
    <alternativeName>
        <fullName evidence="19">Nicotinamide nucleotide repair protein</fullName>
    </alternativeName>
    <domain>
        <recommendedName>
            <fullName evidence="19">ADP-dependent (S)-NAD(P)H-hydrate dehydratase</fullName>
            <ecNumber evidence="19">4.2.1.136</ecNumber>
        </recommendedName>
        <alternativeName>
            <fullName evidence="19">ADP-dependent NAD(P)HX dehydratase</fullName>
        </alternativeName>
    </domain>
    <domain>
        <recommendedName>
            <fullName evidence="19">NAD(P)H-hydrate epimerase</fullName>
            <ecNumber evidence="19">5.1.99.6</ecNumber>
        </recommendedName>
    </domain>
</protein>
<evidence type="ECO:0000256" key="13">
    <source>
        <dbReference type="ARBA" id="ARBA00023268"/>
    </source>
</evidence>
<reference evidence="22 23" key="1">
    <citation type="submission" date="2019-09" db="EMBL/GenBank/DDBJ databases">
        <title>Ecophysiology of the spiral-shaped methanotroph Methylospira mobilis as revealed by the complete genome sequence.</title>
        <authorList>
            <person name="Oshkin I.Y."/>
            <person name="Dedysh S.N."/>
            <person name="Miroshnikov K."/>
            <person name="Danilova O.V."/>
            <person name="Hakobyan A."/>
            <person name="Liesack W."/>
        </authorList>
    </citation>
    <scope>NUCLEOTIDE SEQUENCE [LARGE SCALE GENOMIC DNA]</scope>
    <source>
        <strain evidence="22 23">Shm1</strain>
    </source>
</reference>
<dbReference type="Pfam" id="PF01256">
    <property type="entry name" value="Carb_kinase"/>
    <property type="match status" value="1"/>
</dbReference>